<dbReference type="Pfam" id="PF07715">
    <property type="entry name" value="Plug"/>
    <property type="match status" value="1"/>
</dbReference>
<comment type="subcellular location">
    <subcellularLocation>
        <location evidence="1 10">Cell outer membrane</location>
        <topology evidence="1 10">Multi-pass membrane protein</topology>
    </subcellularLocation>
</comment>
<evidence type="ECO:0000256" key="8">
    <source>
        <dbReference type="ARBA" id="ARBA00023170"/>
    </source>
</evidence>
<gene>
    <name evidence="15" type="ORF">SAMN05216258_104477</name>
</gene>
<evidence type="ECO:0000313" key="16">
    <source>
        <dbReference type="Proteomes" id="UP000199377"/>
    </source>
</evidence>
<keyword evidence="16" id="KW-1185">Reference proteome</keyword>
<dbReference type="Pfam" id="PF00593">
    <property type="entry name" value="TonB_dep_Rec_b-barrel"/>
    <property type="match status" value="1"/>
</dbReference>
<keyword evidence="9 10" id="KW-0998">Cell outer membrane</keyword>
<dbReference type="GO" id="GO:0009279">
    <property type="term" value="C:cell outer membrane"/>
    <property type="evidence" value="ECO:0007669"/>
    <property type="project" value="UniProtKB-SubCell"/>
</dbReference>
<evidence type="ECO:0000256" key="5">
    <source>
        <dbReference type="ARBA" id="ARBA00022729"/>
    </source>
</evidence>
<dbReference type="PANTHER" id="PTHR30069:SF29">
    <property type="entry name" value="HEMOGLOBIN AND HEMOGLOBIN-HAPTOGLOBIN-BINDING PROTEIN 1-RELATED"/>
    <property type="match status" value="1"/>
</dbReference>
<feature type="domain" description="TonB-dependent receptor plug" evidence="14">
    <location>
        <begin position="90"/>
        <end position="195"/>
    </location>
</feature>
<dbReference type="GO" id="GO:0044718">
    <property type="term" value="P:siderophore transmembrane transport"/>
    <property type="evidence" value="ECO:0007669"/>
    <property type="project" value="TreeGrafter"/>
</dbReference>
<dbReference type="SUPFAM" id="SSF56935">
    <property type="entry name" value="Porins"/>
    <property type="match status" value="1"/>
</dbReference>
<organism evidence="15 16">
    <name type="scientific">Albimonas pacifica</name>
    <dbReference type="NCBI Taxonomy" id="1114924"/>
    <lineage>
        <taxon>Bacteria</taxon>
        <taxon>Pseudomonadati</taxon>
        <taxon>Pseudomonadota</taxon>
        <taxon>Alphaproteobacteria</taxon>
        <taxon>Rhodobacterales</taxon>
        <taxon>Paracoccaceae</taxon>
        <taxon>Albimonas</taxon>
    </lineage>
</organism>
<evidence type="ECO:0000256" key="9">
    <source>
        <dbReference type="ARBA" id="ARBA00023237"/>
    </source>
</evidence>
<evidence type="ECO:0000256" key="3">
    <source>
        <dbReference type="ARBA" id="ARBA00022452"/>
    </source>
</evidence>
<feature type="compositionally biased region" description="Pro residues" evidence="12">
    <location>
        <begin position="1"/>
        <end position="11"/>
    </location>
</feature>
<dbReference type="GO" id="GO:0015344">
    <property type="term" value="F:siderophore uptake transmembrane transporter activity"/>
    <property type="evidence" value="ECO:0007669"/>
    <property type="project" value="TreeGrafter"/>
</dbReference>
<dbReference type="Gene3D" id="2.170.130.10">
    <property type="entry name" value="TonB-dependent receptor, plug domain"/>
    <property type="match status" value="1"/>
</dbReference>
<dbReference type="PANTHER" id="PTHR30069">
    <property type="entry name" value="TONB-DEPENDENT OUTER MEMBRANE RECEPTOR"/>
    <property type="match status" value="1"/>
</dbReference>
<keyword evidence="3 10" id="KW-1134">Transmembrane beta strand</keyword>
<keyword evidence="5" id="KW-0732">Signal</keyword>
<sequence length="670" mass="71772">MPHDAVPPVPAAPRRRRRPRRALSRALAGALFPALVRAVVPALPAAGLVAAAPAGAQVLTGLDPAEPDAPVRLEAVRVQSASRAGLPASAVGSAVTVVTRAQIERRQSRTVAEVLQDVPGVEIAQTRPGAWTPVSIRGSDGDQVLVLIDGMELGDPSSTSTAYQFDHLASLDIERIEVLRGNQSSLYGSDAIGGVINIVTRHAPRDGTLATVEVEAGPYGTVDGGASLHYGSDRADLRLTAFGRRFDGPSIVDPRTATGPADEDDAYAAKGLSGRAVLRLTDAAELSLGGFWSLTRLDYDDATQDSFDDVDKDEYALGGRLTWEMLEGRLTHQASASVYNARREYHTAWSRPAGDVYDGTKTNLGYTLALRPVEQATLVAGVDLERERTDQHTAYTGGFGAEIATDSLFGELALEPLEGLTLTGAGRLDDNSRFGTFATWRATAAWFTPLTEALDGKLRASWGTGAKAPGLYQLFDPTYGDRRLEVEESRGWDIGLDLHWAGQGLALEATYFRNRVENEIGFGTRADGGAGYVQFGETRIEGVETGLSWAPLDWLEASQSYTWLLSRDGVTGAWRGRSRHRGTTAATVFPHADVSLTAVARYASGDAVSAAGRVPGYVVFDLAAAWRATEEVELFGRVENLFDRRYQESYGRATPGFGVYAGVRAAFGSR</sequence>
<dbReference type="STRING" id="1114924.SAMN05216258_104477"/>
<dbReference type="AlphaFoldDB" id="A0A1I3FSR8"/>
<dbReference type="PROSITE" id="PS52016">
    <property type="entry name" value="TONB_DEPENDENT_REC_3"/>
    <property type="match status" value="1"/>
</dbReference>
<comment type="similarity">
    <text evidence="10 11">Belongs to the TonB-dependent receptor family.</text>
</comment>
<evidence type="ECO:0000256" key="6">
    <source>
        <dbReference type="ARBA" id="ARBA00023077"/>
    </source>
</evidence>
<evidence type="ECO:0000256" key="4">
    <source>
        <dbReference type="ARBA" id="ARBA00022692"/>
    </source>
</evidence>
<evidence type="ECO:0000259" key="14">
    <source>
        <dbReference type="Pfam" id="PF07715"/>
    </source>
</evidence>
<dbReference type="Gene3D" id="2.40.170.20">
    <property type="entry name" value="TonB-dependent receptor, beta-barrel domain"/>
    <property type="match status" value="1"/>
</dbReference>
<dbReference type="EMBL" id="FOQH01000004">
    <property type="protein sequence ID" value="SFI13971.1"/>
    <property type="molecule type" value="Genomic_DNA"/>
</dbReference>
<dbReference type="InterPro" id="IPR000531">
    <property type="entry name" value="Beta-barrel_TonB"/>
</dbReference>
<name>A0A1I3FSR8_9RHOB</name>
<dbReference type="InterPro" id="IPR012910">
    <property type="entry name" value="Plug_dom"/>
</dbReference>
<dbReference type="InterPro" id="IPR037066">
    <property type="entry name" value="Plug_dom_sf"/>
</dbReference>
<dbReference type="Proteomes" id="UP000199377">
    <property type="component" value="Unassembled WGS sequence"/>
</dbReference>
<keyword evidence="7 10" id="KW-0472">Membrane</keyword>
<dbReference type="InterPro" id="IPR036942">
    <property type="entry name" value="Beta-barrel_TonB_sf"/>
</dbReference>
<feature type="region of interest" description="Disordered" evidence="12">
    <location>
        <begin position="1"/>
        <end position="20"/>
    </location>
</feature>
<keyword evidence="2 10" id="KW-0813">Transport</keyword>
<evidence type="ECO:0000313" key="15">
    <source>
        <dbReference type="EMBL" id="SFI13971.1"/>
    </source>
</evidence>
<proteinExistence type="inferred from homology"/>
<evidence type="ECO:0000259" key="13">
    <source>
        <dbReference type="Pfam" id="PF00593"/>
    </source>
</evidence>
<keyword evidence="4 10" id="KW-0812">Transmembrane</keyword>
<feature type="domain" description="TonB-dependent receptor-like beta-barrel" evidence="13">
    <location>
        <begin position="282"/>
        <end position="641"/>
    </location>
</feature>
<dbReference type="CDD" id="cd01347">
    <property type="entry name" value="ligand_gated_channel"/>
    <property type="match status" value="1"/>
</dbReference>
<dbReference type="OrthoDB" id="9760333at2"/>
<reference evidence="15 16" key="1">
    <citation type="submission" date="2016-10" db="EMBL/GenBank/DDBJ databases">
        <authorList>
            <person name="de Groot N.N."/>
        </authorList>
    </citation>
    <scope>NUCLEOTIDE SEQUENCE [LARGE SCALE GENOMIC DNA]</scope>
    <source>
        <strain evidence="15 16">CGMCC 1.11030</strain>
    </source>
</reference>
<dbReference type="RefSeq" id="WP_092859748.1">
    <property type="nucleotide sequence ID" value="NZ_FOQH01000004.1"/>
</dbReference>
<evidence type="ECO:0000256" key="11">
    <source>
        <dbReference type="RuleBase" id="RU003357"/>
    </source>
</evidence>
<evidence type="ECO:0000256" key="12">
    <source>
        <dbReference type="SAM" id="MobiDB-lite"/>
    </source>
</evidence>
<keyword evidence="6 11" id="KW-0798">TonB box</keyword>
<evidence type="ECO:0000256" key="2">
    <source>
        <dbReference type="ARBA" id="ARBA00022448"/>
    </source>
</evidence>
<evidence type="ECO:0000256" key="10">
    <source>
        <dbReference type="PROSITE-ProRule" id="PRU01360"/>
    </source>
</evidence>
<evidence type="ECO:0000256" key="7">
    <source>
        <dbReference type="ARBA" id="ARBA00023136"/>
    </source>
</evidence>
<protein>
    <submittedName>
        <fullName evidence="15">Vitamin B12 transporter</fullName>
    </submittedName>
</protein>
<evidence type="ECO:0000256" key="1">
    <source>
        <dbReference type="ARBA" id="ARBA00004571"/>
    </source>
</evidence>
<keyword evidence="8" id="KW-0675">Receptor</keyword>
<dbReference type="InterPro" id="IPR039426">
    <property type="entry name" value="TonB-dep_rcpt-like"/>
</dbReference>
<accession>A0A1I3FSR8</accession>